<comment type="caution">
    <text evidence="1">The sequence shown here is derived from an EMBL/GenBank/DDBJ whole genome shotgun (WGS) entry which is preliminary data.</text>
</comment>
<organism evidence="1 2">
    <name type="scientific">Gossypium schwendimanii</name>
    <name type="common">Cotton</name>
    <dbReference type="NCBI Taxonomy" id="34291"/>
    <lineage>
        <taxon>Eukaryota</taxon>
        <taxon>Viridiplantae</taxon>
        <taxon>Streptophyta</taxon>
        <taxon>Embryophyta</taxon>
        <taxon>Tracheophyta</taxon>
        <taxon>Spermatophyta</taxon>
        <taxon>Magnoliopsida</taxon>
        <taxon>eudicotyledons</taxon>
        <taxon>Gunneridae</taxon>
        <taxon>Pentapetalae</taxon>
        <taxon>rosids</taxon>
        <taxon>malvids</taxon>
        <taxon>Malvales</taxon>
        <taxon>Malvaceae</taxon>
        <taxon>Malvoideae</taxon>
        <taxon>Gossypium</taxon>
    </lineage>
</organism>
<evidence type="ECO:0000313" key="2">
    <source>
        <dbReference type="Proteomes" id="UP000593576"/>
    </source>
</evidence>
<sequence>MWDMVLVWGKEVRVTPWIICDFYNAPYYENDFIDETDLEYFRDIDLDSINFLTK</sequence>
<feature type="non-terminal residue" evidence="1">
    <location>
        <position position="54"/>
    </location>
</feature>
<proteinExistence type="predicted"/>
<dbReference type="AlphaFoldDB" id="A0A7J9LT22"/>
<evidence type="ECO:0000313" key="1">
    <source>
        <dbReference type="EMBL" id="MBA0861726.1"/>
    </source>
</evidence>
<name>A0A7J9LT22_GOSSC</name>
<reference evidence="1 2" key="1">
    <citation type="journal article" date="2019" name="Genome Biol. Evol.">
        <title>Insights into the evolution of the New World diploid cottons (Gossypium, subgenus Houzingenia) based on genome sequencing.</title>
        <authorList>
            <person name="Grover C.E."/>
            <person name="Arick M.A. 2nd"/>
            <person name="Thrash A."/>
            <person name="Conover J.L."/>
            <person name="Sanders W.S."/>
            <person name="Peterson D.G."/>
            <person name="Frelichowski J.E."/>
            <person name="Scheffler J.A."/>
            <person name="Scheffler B.E."/>
            <person name="Wendel J.F."/>
        </authorList>
    </citation>
    <scope>NUCLEOTIDE SEQUENCE [LARGE SCALE GENOMIC DNA]</scope>
    <source>
        <strain evidence="1">1</strain>
        <tissue evidence="1">Leaf</tissue>
    </source>
</reference>
<accession>A0A7J9LT22</accession>
<gene>
    <name evidence="1" type="ORF">Goshw_000186</name>
</gene>
<dbReference type="EMBL" id="JABFAF010000008">
    <property type="protein sequence ID" value="MBA0861726.1"/>
    <property type="molecule type" value="Genomic_DNA"/>
</dbReference>
<keyword evidence="2" id="KW-1185">Reference proteome</keyword>
<dbReference type="Proteomes" id="UP000593576">
    <property type="component" value="Unassembled WGS sequence"/>
</dbReference>
<dbReference type="OrthoDB" id="10410375at2759"/>
<protein>
    <submittedName>
        <fullName evidence="1">Uncharacterized protein</fullName>
    </submittedName>
</protein>